<dbReference type="Gene3D" id="2.70.98.10">
    <property type="match status" value="1"/>
</dbReference>
<evidence type="ECO:0000256" key="6">
    <source>
        <dbReference type="ARBA" id="ARBA00022729"/>
    </source>
</evidence>
<keyword evidence="9" id="KW-0624">Polysaccharide degradation</keyword>
<evidence type="ECO:0000256" key="4">
    <source>
        <dbReference type="ARBA" id="ARBA00012437"/>
    </source>
</evidence>
<dbReference type="SUPFAM" id="SSF74650">
    <property type="entry name" value="Galactose mutarotase-like"/>
    <property type="match status" value="1"/>
</dbReference>
<name>W3WGK7_PESFW</name>
<evidence type="ECO:0000256" key="9">
    <source>
        <dbReference type="ARBA" id="ARBA00023326"/>
    </source>
</evidence>
<feature type="domain" description="Rhamnogalacturonan lyase" evidence="12">
    <location>
        <begin position="307"/>
        <end position="385"/>
    </location>
</feature>
<dbReference type="eggNOG" id="ENOG502QQM5">
    <property type="taxonomic scope" value="Eukaryota"/>
</dbReference>
<protein>
    <recommendedName>
        <fullName evidence="4">rhamnogalacturonan endolyase</fullName>
        <ecNumber evidence="4">4.2.2.23</ecNumber>
    </recommendedName>
</protein>
<evidence type="ECO:0000256" key="5">
    <source>
        <dbReference type="ARBA" id="ARBA00022525"/>
    </source>
</evidence>
<dbReference type="OMA" id="TNYYYTT"/>
<dbReference type="CDD" id="cd10320">
    <property type="entry name" value="RGL4_N"/>
    <property type="match status" value="1"/>
</dbReference>
<evidence type="ECO:0000259" key="11">
    <source>
        <dbReference type="Pfam" id="PF14683"/>
    </source>
</evidence>
<dbReference type="OrthoDB" id="1179585at2759"/>
<evidence type="ECO:0000313" key="14">
    <source>
        <dbReference type="Proteomes" id="UP000030651"/>
    </source>
</evidence>
<evidence type="ECO:0000313" key="13">
    <source>
        <dbReference type="EMBL" id="ETS73060.1"/>
    </source>
</evidence>
<dbReference type="GO" id="GO:0005576">
    <property type="term" value="C:extracellular region"/>
    <property type="evidence" value="ECO:0007669"/>
    <property type="project" value="UniProtKB-SubCell"/>
</dbReference>
<reference evidence="14" key="1">
    <citation type="journal article" date="2015" name="BMC Genomics">
        <title>Genomic and transcriptomic analysis of the endophytic fungus Pestalotiopsis fici reveals its lifestyle and high potential for synthesis of natural products.</title>
        <authorList>
            <person name="Wang X."/>
            <person name="Zhang X."/>
            <person name="Liu L."/>
            <person name="Xiang M."/>
            <person name="Wang W."/>
            <person name="Sun X."/>
            <person name="Che Y."/>
            <person name="Guo L."/>
            <person name="Liu G."/>
            <person name="Guo L."/>
            <person name="Wang C."/>
            <person name="Yin W.B."/>
            <person name="Stadler M."/>
            <person name="Zhang X."/>
            <person name="Liu X."/>
        </authorList>
    </citation>
    <scope>NUCLEOTIDE SEQUENCE [LARGE SCALE GENOMIC DNA]</scope>
    <source>
        <strain evidence="14">W106-1 / CGMCC3.15140</strain>
    </source>
</reference>
<dbReference type="SUPFAM" id="SSF49452">
    <property type="entry name" value="Starch-binding domain-like"/>
    <property type="match status" value="1"/>
</dbReference>
<dbReference type="Gene3D" id="2.60.120.260">
    <property type="entry name" value="Galactose-binding domain-like"/>
    <property type="match status" value="1"/>
</dbReference>
<dbReference type="GO" id="GO:0000272">
    <property type="term" value="P:polysaccharide catabolic process"/>
    <property type="evidence" value="ECO:0007669"/>
    <property type="project" value="UniProtKB-KW"/>
</dbReference>
<dbReference type="CDD" id="cd10317">
    <property type="entry name" value="RGL4_C"/>
    <property type="match status" value="1"/>
</dbReference>
<accession>W3WGK7</accession>
<evidence type="ECO:0000256" key="3">
    <source>
        <dbReference type="ARBA" id="ARBA00010418"/>
    </source>
</evidence>
<proteinExistence type="inferred from homology"/>
<feature type="signal peptide" evidence="10">
    <location>
        <begin position="1"/>
        <end position="18"/>
    </location>
</feature>
<dbReference type="EMBL" id="KI912124">
    <property type="protein sequence ID" value="ETS73060.1"/>
    <property type="molecule type" value="Genomic_DNA"/>
</dbReference>
<dbReference type="CDD" id="cd10316">
    <property type="entry name" value="RGL4_M"/>
    <property type="match status" value="1"/>
</dbReference>
<keyword evidence="6 10" id="KW-0732">Signal</keyword>
<dbReference type="InterPro" id="IPR029411">
    <property type="entry name" value="RG-lyase_III"/>
</dbReference>
<keyword evidence="7" id="KW-0456">Lyase</keyword>
<dbReference type="InterPro" id="IPR011013">
    <property type="entry name" value="Gal_mutarotase_sf_dom"/>
</dbReference>
<evidence type="ECO:0000256" key="10">
    <source>
        <dbReference type="SAM" id="SignalP"/>
    </source>
</evidence>
<dbReference type="KEGG" id="pfy:PFICI_15235"/>
<dbReference type="Proteomes" id="UP000030651">
    <property type="component" value="Unassembled WGS sequence"/>
</dbReference>
<evidence type="ECO:0000256" key="1">
    <source>
        <dbReference type="ARBA" id="ARBA00001324"/>
    </source>
</evidence>
<keyword evidence="5" id="KW-0964">Secreted</keyword>
<evidence type="ECO:0000256" key="7">
    <source>
        <dbReference type="ARBA" id="ARBA00023239"/>
    </source>
</evidence>
<dbReference type="RefSeq" id="XP_007842007.1">
    <property type="nucleotide sequence ID" value="XM_007843816.1"/>
</dbReference>
<dbReference type="AlphaFoldDB" id="W3WGK7"/>
<dbReference type="InterPro" id="IPR008979">
    <property type="entry name" value="Galactose-bd-like_sf"/>
</dbReference>
<evidence type="ECO:0000256" key="2">
    <source>
        <dbReference type="ARBA" id="ARBA00004613"/>
    </source>
</evidence>
<dbReference type="InterPro" id="IPR014718">
    <property type="entry name" value="GH-type_carb-bd"/>
</dbReference>
<evidence type="ECO:0000256" key="8">
    <source>
        <dbReference type="ARBA" id="ARBA00023277"/>
    </source>
</evidence>
<dbReference type="InterPro" id="IPR013784">
    <property type="entry name" value="Carb-bd-like_fold"/>
</dbReference>
<comment type="catalytic activity">
    <reaction evidence="1">
        <text>Endotype eliminative cleavage of L-alpha-rhamnopyranosyl-(1-&gt;4)-alpha-D-galactopyranosyluronic acid bonds of rhamnogalacturonan I domains in ramified hairy regions of pectin leaving L-rhamnopyranose at the reducing end and 4-deoxy-4,5-unsaturated D-galactopyranosyluronic acid at the non-reducing end.</text>
        <dbReference type="EC" id="4.2.2.23"/>
    </reaction>
</comment>
<feature type="chain" id="PRO_5004833481" description="rhamnogalacturonan endolyase" evidence="10">
    <location>
        <begin position="19"/>
        <end position="562"/>
    </location>
</feature>
<dbReference type="SUPFAM" id="SSF49785">
    <property type="entry name" value="Galactose-binding domain-like"/>
    <property type="match status" value="1"/>
</dbReference>
<dbReference type="Pfam" id="PF14686">
    <property type="entry name" value="fn3_3"/>
    <property type="match status" value="1"/>
</dbReference>
<dbReference type="GO" id="GO:0030246">
    <property type="term" value="F:carbohydrate binding"/>
    <property type="evidence" value="ECO:0007669"/>
    <property type="project" value="InterPro"/>
</dbReference>
<dbReference type="InterPro" id="IPR029413">
    <property type="entry name" value="RG-lyase_II"/>
</dbReference>
<dbReference type="GO" id="GO:0102210">
    <property type="term" value="F:rhamnogalacturonan endolyase activity"/>
    <property type="evidence" value="ECO:0007669"/>
    <property type="project" value="UniProtKB-EC"/>
</dbReference>
<dbReference type="Gene3D" id="2.60.40.1120">
    <property type="entry name" value="Carboxypeptidase-like, regulatory domain"/>
    <property type="match status" value="1"/>
</dbReference>
<dbReference type="GeneID" id="19280248"/>
<dbReference type="HOGENOM" id="CLU_021767_1_0_1"/>
<dbReference type="InParanoid" id="W3WGK7"/>
<keyword evidence="8" id="KW-0119">Carbohydrate metabolism</keyword>
<sequence length="562" mass="62179">MRISSSLSCLYAAATVSAAPFLTQLDSSTWVFGNDLFNVTQGSVYATEVHYGGHELVGTAAGHYMGYDGENNFEWTSAAIVSEGDGYIDISFSSSAGDLHWVIFDGLAGSYQYFVNTAVPDLSILRTLWRLDPSLFLNARTYLRDQPLPDFSLYANATKVQDETWELSDGTFITKYDFSDFVRDRDYYGIYGSGVVGSWYIFPGGDYHNSNQLSQTLTVHRESSTGDSVQLNVFQDTSHFRVGQTTPQPVGKIWGPWLWYLNDGSLEDVERQRQDELQSWPYSWLNDTAYHRRGELSGTLKLSDGRAASGAAVYLGDTNTTVRPLIQGSNYYYTADADENGQFSFSQVRAGEYGLYAWSNGGDIGDVYSNFTTTNVVVSEGEATELGTLSWDISGLQRIFQIGDFDKKALGFKNGGPPYQHGVADQSPANLTYDIDASDVSDWYYAQSLIGTWTVQFALTAADVANHTDRGALLSVSLAGYSQSAALNISVNGNLLGSLDKDSLASDPALYRSGKTSGEWRFFQYEIGPGILVEGTNTIDFTITRYTQWRGFMWDSVILEWL</sequence>
<keyword evidence="14" id="KW-1185">Reference proteome</keyword>
<evidence type="ECO:0000259" key="12">
    <source>
        <dbReference type="Pfam" id="PF14686"/>
    </source>
</evidence>
<dbReference type="Pfam" id="PF14683">
    <property type="entry name" value="CBM-like"/>
    <property type="match status" value="1"/>
</dbReference>
<feature type="domain" description="Rhamnogalacturonan lyase" evidence="11">
    <location>
        <begin position="398"/>
        <end position="559"/>
    </location>
</feature>
<organism evidence="13 14">
    <name type="scientific">Pestalotiopsis fici (strain W106-1 / CGMCC3.15140)</name>
    <dbReference type="NCBI Taxonomy" id="1229662"/>
    <lineage>
        <taxon>Eukaryota</taxon>
        <taxon>Fungi</taxon>
        <taxon>Dikarya</taxon>
        <taxon>Ascomycota</taxon>
        <taxon>Pezizomycotina</taxon>
        <taxon>Sordariomycetes</taxon>
        <taxon>Xylariomycetidae</taxon>
        <taxon>Amphisphaeriales</taxon>
        <taxon>Sporocadaceae</taxon>
        <taxon>Pestalotiopsis</taxon>
    </lineage>
</organism>
<dbReference type="InterPro" id="IPR051850">
    <property type="entry name" value="Polysacch_Lyase_4"/>
</dbReference>
<gene>
    <name evidence="13" type="ORF">PFICI_15235</name>
</gene>
<dbReference type="EC" id="4.2.2.23" evidence="4"/>
<comment type="similarity">
    <text evidence="3">Belongs to the polysaccharide lyase 4 family.</text>
</comment>
<dbReference type="PANTHER" id="PTHR32018">
    <property type="entry name" value="RHAMNOGALACTURONATE LYASE FAMILY PROTEIN"/>
    <property type="match status" value="1"/>
</dbReference>
<comment type="subcellular location">
    <subcellularLocation>
        <location evidence="2">Secreted</location>
    </subcellularLocation>
</comment>
<dbReference type="PANTHER" id="PTHR32018:SF1">
    <property type="entry name" value="RHAMNOGALACTURONAN ENDOLYASE"/>
    <property type="match status" value="1"/>
</dbReference>